<accession>A0AAE0NDT9</accession>
<protein>
    <recommendedName>
        <fullName evidence="4">C2H2-type domain-containing protein</fullName>
    </recommendedName>
</protein>
<organism evidence="2 3">
    <name type="scientific">Lasiosphaeria ovina</name>
    <dbReference type="NCBI Taxonomy" id="92902"/>
    <lineage>
        <taxon>Eukaryota</taxon>
        <taxon>Fungi</taxon>
        <taxon>Dikarya</taxon>
        <taxon>Ascomycota</taxon>
        <taxon>Pezizomycotina</taxon>
        <taxon>Sordariomycetes</taxon>
        <taxon>Sordariomycetidae</taxon>
        <taxon>Sordariales</taxon>
        <taxon>Lasiosphaeriaceae</taxon>
        <taxon>Lasiosphaeria</taxon>
    </lineage>
</organism>
<gene>
    <name evidence="2" type="ORF">B0T24DRAFT_164531</name>
</gene>
<comment type="caution">
    <text evidence="2">The sequence shown here is derived from an EMBL/GenBank/DDBJ whole genome shotgun (WGS) entry which is preliminary data.</text>
</comment>
<dbReference type="AlphaFoldDB" id="A0AAE0NDT9"/>
<evidence type="ECO:0000256" key="1">
    <source>
        <dbReference type="SAM" id="MobiDB-lite"/>
    </source>
</evidence>
<sequence length="199" mass="22634">MAGNLPQIPSNRIPAAQNFPENSFVTDQHVLYDQDPTPVSYNDNPEYDMTNQYAQPGYATTSTEPAQVSYNNSGGQSSSGSGGEEEDNEPITTHDGKLRCNWLDKKKGTRCKKICPLPGDLTKHRKNHTPQVKCEVPDCRARSNTFAEEKERYRHYAHYHAGTVWADHPRARAFMIVCDVCGYRGRKDNVKRHREKKKH</sequence>
<feature type="compositionally biased region" description="Polar residues" evidence="1">
    <location>
        <begin position="37"/>
        <end position="72"/>
    </location>
</feature>
<reference evidence="2" key="1">
    <citation type="journal article" date="2023" name="Mol. Phylogenet. Evol.">
        <title>Genome-scale phylogeny and comparative genomics of the fungal order Sordariales.</title>
        <authorList>
            <person name="Hensen N."/>
            <person name="Bonometti L."/>
            <person name="Westerberg I."/>
            <person name="Brannstrom I.O."/>
            <person name="Guillou S."/>
            <person name="Cros-Aarteil S."/>
            <person name="Calhoun S."/>
            <person name="Haridas S."/>
            <person name="Kuo A."/>
            <person name="Mondo S."/>
            <person name="Pangilinan J."/>
            <person name="Riley R."/>
            <person name="LaButti K."/>
            <person name="Andreopoulos B."/>
            <person name="Lipzen A."/>
            <person name="Chen C."/>
            <person name="Yan M."/>
            <person name="Daum C."/>
            <person name="Ng V."/>
            <person name="Clum A."/>
            <person name="Steindorff A."/>
            <person name="Ohm R.A."/>
            <person name="Martin F."/>
            <person name="Silar P."/>
            <person name="Natvig D.O."/>
            <person name="Lalanne C."/>
            <person name="Gautier V."/>
            <person name="Ament-Velasquez S.L."/>
            <person name="Kruys A."/>
            <person name="Hutchinson M.I."/>
            <person name="Powell A.J."/>
            <person name="Barry K."/>
            <person name="Miller A.N."/>
            <person name="Grigoriev I.V."/>
            <person name="Debuchy R."/>
            <person name="Gladieux P."/>
            <person name="Hiltunen Thoren M."/>
            <person name="Johannesson H."/>
        </authorList>
    </citation>
    <scope>NUCLEOTIDE SEQUENCE</scope>
    <source>
        <strain evidence="2">CBS 958.72</strain>
    </source>
</reference>
<reference evidence="2" key="2">
    <citation type="submission" date="2023-06" db="EMBL/GenBank/DDBJ databases">
        <authorList>
            <consortium name="Lawrence Berkeley National Laboratory"/>
            <person name="Haridas S."/>
            <person name="Hensen N."/>
            <person name="Bonometti L."/>
            <person name="Westerberg I."/>
            <person name="Brannstrom I.O."/>
            <person name="Guillou S."/>
            <person name="Cros-Aarteil S."/>
            <person name="Calhoun S."/>
            <person name="Kuo A."/>
            <person name="Mondo S."/>
            <person name="Pangilinan J."/>
            <person name="Riley R."/>
            <person name="Labutti K."/>
            <person name="Andreopoulos B."/>
            <person name="Lipzen A."/>
            <person name="Chen C."/>
            <person name="Yanf M."/>
            <person name="Daum C."/>
            <person name="Ng V."/>
            <person name="Clum A."/>
            <person name="Steindorff A."/>
            <person name="Ohm R."/>
            <person name="Martin F."/>
            <person name="Silar P."/>
            <person name="Natvig D."/>
            <person name="Lalanne C."/>
            <person name="Gautier V."/>
            <person name="Ament-Velasquez S.L."/>
            <person name="Kruys A."/>
            <person name="Hutchinson M.I."/>
            <person name="Powell A.J."/>
            <person name="Barry K."/>
            <person name="Miller A.N."/>
            <person name="Grigoriev I.V."/>
            <person name="Debuchy R."/>
            <person name="Gladieux P."/>
            <person name="Thoren M.H."/>
            <person name="Johannesson H."/>
        </authorList>
    </citation>
    <scope>NUCLEOTIDE SEQUENCE</scope>
    <source>
        <strain evidence="2">CBS 958.72</strain>
    </source>
</reference>
<evidence type="ECO:0008006" key="4">
    <source>
        <dbReference type="Google" id="ProtNLM"/>
    </source>
</evidence>
<dbReference type="EMBL" id="JAULSN010000002">
    <property type="protein sequence ID" value="KAK3379655.1"/>
    <property type="molecule type" value="Genomic_DNA"/>
</dbReference>
<feature type="region of interest" description="Disordered" evidence="1">
    <location>
        <begin position="1"/>
        <end position="95"/>
    </location>
</feature>
<dbReference type="Proteomes" id="UP001287356">
    <property type="component" value="Unassembled WGS sequence"/>
</dbReference>
<name>A0AAE0NDT9_9PEZI</name>
<evidence type="ECO:0000313" key="2">
    <source>
        <dbReference type="EMBL" id="KAK3379655.1"/>
    </source>
</evidence>
<proteinExistence type="predicted"/>
<evidence type="ECO:0000313" key="3">
    <source>
        <dbReference type="Proteomes" id="UP001287356"/>
    </source>
</evidence>
<keyword evidence="3" id="KW-1185">Reference proteome</keyword>